<name>A0ABQ8SEY1_PERAM</name>
<accession>A0ABQ8SEY1</accession>
<reference evidence="1 2" key="1">
    <citation type="journal article" date="2022" name="Allergy">
        <title>Genome assembly and annotation of Periplaneta americana reveal a comprehensive cockroach allergen profile.</title>
        <authorList>
            <person name="Wang L."/>
            <person name="Xiong Q."/>
            <person name="Saelim N."/>
            <person name="Wang L."/>
            <person name="Nong W."/>
            <person name="Wan A.T."/>
            <person name="Shi M."/>
            <person name="Liu X."/>
            <person name="Cao Q."/>
            <person name="Hui J.H.L."/>
            <person name="Sookrung N."/>
            <person name="Leung T.F."/>
            <person name="Tungtrongchitr A."/>
            <person name="Tsui S.K.W."/>
        </authorList>
    </citation>
    <scope>NUCLEOTIDE SEQUENCE [LARGE SCALE GENOMIC DNA]</scope>
    <source>
        <strain evidence="1">PWHHKU_190912</strain>
    </source>
</reference>
<comment type="caution">
    <text evidence="1">The sequence shown here is derived from an EMBL/GenBank/DDBJ whole genome shotgun (WGS) entry which is preliminary data.</text>
</comment>
<keyword evidence="2" id="KW-1185">Reference proteome</keyword>
<organism evidence="1 2">
    <name type="scientific">Periplaneta americana</name>
    <name type="common">American cockroach</name>
    <name type="synonym">Blatta americana</name>
    <dbReference type="NCBI Taxonomy" id="6978"/>
    <lineage>
        <taxon>Eukaryota</taxon>
        <taxon>Metazoa</taxon>
        <taxon>Ecdysozoa</taxon>
        <taxon>Arthropoda</taxon>
        <taxon>Hexapoda</taxon>
        <taxon>Insecta</taxon>
        <taxon>Pterygota</taxon>
        <taxon>Neoptera</taxon>
        <taxon>Polyneoptera</taxon>
        <taxon>Dictyoptera</taxon>
        <taxon>Blattodea</taxon>
        <taxon>Blattoidea</taxon>
        <taxon>Blattidae</taxon>
        <taxon>Blattinae</taxon>
        <taxon>Periplaneta</taxon>
    </lineage>
</organism>
<dbReference type="EMBL" id="JAJSOF020000029">
    <property type="protein sequence ID" value="KAJ4432202.1"/>
    <property type="molecule type" value="Genomic_DNA"/>
</dbReference>
<evidence type="ECO:0000313" key="1">
    <source>
        <dbReference type="EMBL" id="KAJ4432202.1"/>
    </source>
</evidence>
<protein>
    <submittedName>
        <fullName evidence="1">Uncharacterized protein</fullName>
    </submittedName>
</protein>
<proteinExistence type="predicted"/>
<sequence>MEDEEREGNRTRRRFWIRDIGRLRGIHGEFHHLIQELHGNNEEFKSYFRLNQEQFHELLSIIEDDIKKMYKLRESITPKERLAICLR</sequence>
<evidence type="ECO:0000313" key="2">
    <source>
        <dbReference type="Proteomes" id="UP001148838"/>
    </source>
</evidence>
<dbReference type="Proteomes" id="UP001148838">
    <property type="component" value="Unassembled WGS sequence"/>
</dbReference>
<gene>
    <name evidence="1" type="ORF">ANN_20818</name>
</gene>